<dbReference type="EMBL" id="KQ416032">
    <property type="protein sequence ID" value="KOF99065.1"/>
    <property type="molecule type" value="Genomic_DNA"/>
</dbReference>
<reference evidence="1" key="1">
    <citation type="submission" date="2015-07" db="EMBL/GenBank/DDBJ databases">
        <title>MeaNS - Measles Nucleotide Surveillance Program.</title>
        <authorList>
            <person name="Tran T."/>
            <person name="Druce J."/>
        </authorList>
    </citation>
    <scope>NUCLEOTIDE SEQUENCE</scope>
    <source>
        <strain evidence="1">UCB-OBI-ISO-001</strain>
        <tissue evidence="1">Gonad</tissue>
    </source>
</reference>
<proteinExistence type="predicted"/>
<dbReference type="AlphaFoldDB" id="A0A0L8IDG7"/>
<sequence>MYTCLMECNCNIKGPVMSQTHSALLILLEGYVIKTSACGILSQLYYDSVSNKFSCLEKWNTH</sequence>
<name>A0A0L8IDG7_OCTBM</name>
<organism evidence="1">
    <name type="scientific">Octopus bimaculoides</name>
    <name type="common">California two-spotted octopus</name>
    <dbReference type="NCBI Taxonomy" id="37653"/>
    <lineage>
        <taxon>Eukaryota</taxon>
        <taxon>Metazoa</taxon>
        <taxon>Spiralia</taxon>
        <taxon>Lophotrochozoa</taxon>
        <taxon>Mollusca</taxon>
        <taxon>Cephalopoda</taxon>
        <taxon>Coleoidea</taxon>
        <taxon>Octopodiformes</taxon>
        <taxon>Octopoda</taxon>
        <taxon>Incirrata</taxon>
        <taxon>Octopodidae</taxon>
        <taxon>Octopus</taxon>
    </lineage>
</organism>
<protein>
    <submittedName>
        <fullName evidence="1">Uncharacterized protein</fullName>
    </submittedName>
</protein>
<accession>A0A0L8IDG7</accession>
<gene>
    <name evidence="1" type="ORF">OCBIM_22020707mg</name>
</gene>
<evidence type="ECO:0000313" key="1">
    <source>
        <dbReference type="EMBL" id="KOF99065.1"/>
    </source>
</evidence>